<proteinExistence type="predicted"/>
<reference evidence="1" key="1">
    <citation type="journal article" date="2022" name="bioRxiv">
        <title>Unlocking the hidden genetic diversity of varicosaviruses, the neglected plant rhabdoviruses.</title>
        <authorList>
            <person name="Bejerman N."/>
            <person name="Dietzgen R.G."/>
            <person name="Debat H."/>
        </authorList>
    </citation>
    <scope>NUCLEOTIDE SEQUENCE</scope>
</reference>
<name>A0A9N6YIV9_9RHAB</name>
<sequence length="141" mass="16263">MENYSDMELVSLARGKFVEDSEKQKLYQRLSDESFRADFEVIIDEALQRKTIIIDTCKICDIETRDITKCLGRKQAFEIFNLAFSDKLSRDLTKKTPICLWCVGRIVVETDPMRALKIIQRINIKREELIQGSVSPDASSP</sequence>
<accession>A0A9N6YIV9</accession>
<evidence type="ECO:0000313" key="1">
    <source>
        <dbReference type="EMBL" id="DAZ90670.1"/>
    </source>
</evidence>
<protein>
    <submittedName>
        <fullName evidence="1">Protein 4</fullName>
    </submittedName>
</protein>
<dbReference type="EMBL" id="BK061750">
    <property type="protein sequence ID" value="DAZ90670.1"/>
    <property type="molecule type" value="Viral_cRNA"/>
</dbReference>
<organism evidence="1">
    <name type="scientific">Brassica virus 2_Jun</name>
    <dbReference type="NCBI Taxonomy" id="2977959"/>
    <lineage>
        <taxon>Viruses</taxon>
        <taxon>Riboviria</taxon>
        <taxon>Orthornavirae</taxon>
        <taxon>Negarnaviricota</taxon>
        <taxon>Haploviricotina</taxon>
        <taxon>Monjiviricetes</taxon>
        <taxon>Mononegavirales</taxon>
        <taxon>Rhabdoviridae</taxon>
    </lineage>
</organism>